<dbReference type="FunFam" id="3.30.70.360:FF:000004">
    <property type="entry name" value="Peptidase M20 domain-containing protein 2"/>
    <property type="match status" value="1"/>
</dbReference>
<dbReference type="InterPro" id="IPR002933">
    <property type="entry name" value="Peptidase_M20"/>
</dbReference>
<dbReference type="CDD" id="cd05672">
    <property type="entry name" value="M20_ACY1L2-like"/>
    <property type="match status" value="1"/>
</dbReference>
<accession>A0A9P5LJL8</accession>
<dbReference type="Proteomes" id="UP000722485">
    <property type="component" value="Unassembled WGS sequence"/>
</dbReference>
<dbReference type="OrthoDB" id="6119954at2759"/>
<sequence length="409" mass="43385">MLTSLVDCARKVTAVAIDEANTGLATLNEAIHSHPELCYEETFAHATLCDYLESRGFKITRHAYGIDTAFEAEAGSGGRLVIICAEYDALPGMGHGCGHNLIATSSVAAAVGAARALKELGVAGRVRVLGTPAEEGGGGKVKLLEAGAFTKTEGDDGSVVAAAIMCHALPLHQLKDGWTGVAGFRTLASRRFQVEFFGKNAHAGQEPWNGVNALDAAVGAYMSVSMLRQQIRPDDRVQSVIEDGGKQPNIIPDYTRMNWGLRSLSIARVDSLYAQVKECINGAARAAGCTVNFIPSSPYIELRVNNTLCEEYIHEMGLLGEKIQFLEDQHSSAGTDMGNVSHAVPSLHGIFGIPTPRGVPVHHRDFATASATTEAHDAAIRAGKGLAMLCFKLLVDSDIAARAAADFVM</sequence>
<dbReference type="PANTHER" id="PTHR30575:SF8">
    <property type="entry name" value="PEPTIDASE M20 DOMAIN-CONTAINING PROTEIN 2"/>
    <property type="match status" value="1"/>
</dbReference>
<name>A0A9P5LJL8_9HYPO</name>
<proteinExistence type="inferred from homology"/>
<dbReference type="InterPro" id="IPR052030">
    <property type="entry name" value="Peptidase_M20/M20A_hydrolases"/>
</dbReference>
<evidence type="ECO:0000256" key="1">
    <source>
        <dbReference type="ARBA" id="ARBA00006247"/>
    </source>
</evidence>
<comment type="similarity">
    <text evidence="1 2">Belongs to the peptidase M20A family.</text>
</comment>
<evidence type="ECO:0000256" key="2">
    <source>
        <dbReference type="PIRNR" id="PIRNR037226"/>
    </source>
</evidence>
<feature type="domain" description="Peptidase M20 dimerisation" evidence="3">
    <location>
        <begin position="191"/>
        <end position="284"/>
    </location>
</feature>
<dbReference type="Gene3D" id="3.30.70.360">
    <property type="match status" value="1"/>
</dbReference>
<dbReference type="InterPro" id="IPR011650">
    <property type="entry name" value="Peptidase_M20_dimer"/>
</dbReference>
<dbReference type="InterPro" id="IPR017439">
    <property type="entry name" value="Amidohydrolase"/>
</dbReference>
<keyword evidence="5" id="KW-1185">Reference proteome</keyword>
<dbReference type="InterPro" id="IPR036264">
    <property type="entry name" value="Bact_exopeptidase_dim_dom"/>
</dbReference>
<dbReference type="AlphaFoldDB" id="A0A9P5LJL8"/>
<gene>
    <name evidence="4" type="ORF">G7Z17_g1959</name>
</gene>
<evidence type="ECO:0000313" key="4">
    <source>
        <dbReference type="EMBL" id="KAF7555717.1"/>
    </source>
</evidence>
<protein>
    <recommendedName>
        <fullName evidence="2">Peptidase M20 domain-containing protein 2</fullName>
    </recommendedName>
</protein>
<dbReference type="Gene3D" id="3.40.630.10">
    <property type="entry name" value="Zn peptidases"/>
    <property type="match status" value="1"/>
</dbReference>
<evidence type="ECO:0000259" key="3">
    <source>
        <dbReference type="Pfam" id="PF07687"/>
    </source>
</evidence>
<dbReference type="SUPFAM" id="SSF53187">
    <property type="entry name" value="Zn-dependent exopeptidases"/>
    <property type="match status" value="1"/>
</dbReference>
<dbReference type="PIRSF" id="PIRSF037226">
    <property type="entry name" value="Amidohydrolase_ACY1L2_prd"/>
    <property type="match status" value="1"/>
</dbReference>
<dbReference type="PANTHER" id="PTHR30575">
    <property type="entry name" value="PEPTIDASE M20"/>
    <property type="match status" value="1"/>
</dbReference>
<dbReference type="EMBL" id="JAANBB010000018">
    <property type="protein sequence ID" value="KAF7555717.1"/>
    <property type="molecule type" value="Genomic_DNA"/>
</dbReference>
<dbReference type="Pfam" id="PF01546">
    <property type="entry name" value="Peptidase_M20"/>
    <property type="match status" value="1"/>
</dbReference>
<dbReference type="NCBIfam" id="TIGR01891">
    <property type="entry name" value="amidohydrolases"/>
    <property type="match status" value="1"/>
</dbReference>
<evidence type="ECO:0000313" key="5">
    <source>
        <dbReference type="Proteomes" id="UP000722485"/>
    </source>
</evidence>
<organism evidence="4 5">
    <name type="scientific">Cylindrodendrum hubeiense</name>
    <dbReference type="NCBI Taxonomy" id="595255"/>
    <lineage>
        <taxon>Eukaryota</taxon>
        <taxon>Fungi</taxon>
        <taxon>Dikarya</taxon>
        <taxon>Ascomycota</taxon>
        <taxon>Pezizomycotina</taxon>
        <taxon>Sordariomycetes</taxon>
        <taxon>Hypocreomycetidae</taxon>
        <taxon>Hypocreales</taxon>
        <taxon>Nectriaceae</taxon>
        <taxon>Cylindrodendrum</taxon>
    </lineage>
</organism>
<dbReference type="SUPFAM" id="SSF55031">
    <property type="entry name" value="Bacterial exopeptidase dimerisation domain"/>
    <property type="match status" value="1"/>
</dbReference>
<dbReference type="Pfam" id="PF07687">
    <property type="entry name" value="M20_dimer"/>
    <property type="match status" value="1"/>
</dbReference>
<dbReference type="InterPro" id="IPR017144">
    <property type="entry name" value="Xaa-Arg_dipeptidase"/>
</dbReference>
<comment type="caution">
    <text evidence="4">The sequence shown here is derived from an EMBL/GenBank/DDBJ whole genome shotgun (WGS) entry which is preliminary data.</text>
</comment>
<dbReference type="GO" id="GO:0016805">
    <property type="term" value="F:dipeptidase activity"/>
    <property type="evidence" value="ECO:0007669"/>
    <property type="project" value="InterPro"/>
</dbReference>
<reference evidence="4" key="1">
    <citation type="submission" date="2020-03" db="EMBL/GenBank/DDBJ databases">
        <title>Draft Genome Sequence of Cylindrodendrum hubeiense.</title>
        <authorList>
            <person name="Buettner E."/>
            <person name="Kellner H."/>
        </authorList>
    </citation>
    <scope>NUCLEOTIDE SEQUENCE</scope>
    <source>
        <strain evidence="4">IHI 201604</strain>
    </source>
</reference>